<feature type="compositionally biased region" description="Polar residues" evidence="1">
    <location>
        <begin position="92"/>
        <end position="104"/>
    </location>
</feature>
<feature type="transmembrane region" description="Helical" evidence="2">
    <location>
        <begin position="156"/>
        <end position="177"/>
    </location>
</feature>
<accession>A0A843WJP7</accession>
<feature type="region of interest" description="Disordered" evidence="1">
    <location>
        <begin position="53"/>
        <end position="106"/>
    </location>
</feature>
<feature type="transmembrane region" description="Helical" evidence="2">
    <location>
        <begin position="331"/>
        <end position="354"/>
    </location>
</feature>
<evidence type="ECO:0000256" key="1">
    <source>
        <dbReference type="SAM" id="MobiDB-lite"/>
    </source>
</evidence>
<dbReference type="EMBL" id="NMUH01003472">
    <property type="protein sequence ID" value="MQM05771.1"/>
    <property type="molecule type" value="Genomic_DNA"/>
</dbReference>
<protein>
    <submittedName>
        <fullName evidence="3">Uncharacterized protein</fullName>
    </submittedName>
</protein>
<comment type="caution">
    <text evidence="3">The sequence shown here is derived from an EMBL/GenBank/DDBJ whole genome shotgun (WGS) entry which is preliminary data.</text>
</comment>
<feature type="transmembrane region" description="Helical" evidence="2">
    <location>
        <begin position="374"/>
        <end position="398"/>
    </location>
</feature>
<gene>
    <name evidence="3" type="ORF">Taro_038583</name>
</gene>
<dbReference type="AlphaFoldDB" id="A0A843WJP7"/>
<feature type="transmembrane region" description="Helical" evidence="2">
    <location>
        <begin position="254"/>
        <end position="275"/>
    </location>
</feature>
<feature type="transmembrane region" description="Helical" evidence="2">
    <location>
        <begin position="128"/>
        <end position="149"/>
    </location>
</feature>
<keyword evidence="2" id="KW-0812">Transmembrane</keyword>
<evidence type="ECO:0000256" key="2">
    <source>
        <dbReference type="SAM" id="Phobius"/>
    </source>
</evidence>
<feature type="compositionally biased region" description="Polar residues" evidence="1">
    <location>
        <begin position="65"/>
        <end position="83"/>
    </location>
</feature>
<sequence>MRAREQLRGRSQKRVLADGDDEDGGGGARVEGIILEGDNDLLDLTEVDGVEGPVDWLGQEERWSPLSNSKETSNRYPSDSLLSYQPPKQARGAQQHTSLPNSTVMKRGCGGANGSLNQSEFGKPLPVIGLYIAAASLYCAGTMAADTFLSARSRRLWFPSTYFTLDAATITILAVATKLALDLNTSMPRHLDQLSKLSSTILMCTAMGNLMPSLGVMDNAASNIVALGILVVTVAVNVGIQMETGVIYVHLPEHALVVFFMLILLILLISSSLTVSITKRQLEKLYGIEHDKLYDEHKKSEARGDAGGDENLKEYVEKYWMMAHTSSPQYVLGRSATCTASGAFCLLSFMLLVEASVRSFIAGHMGFCTGTSDYGWSIILVLVSQAIAIVIGTIAPAFRWFTAVSYRSPENGSWKDEFGVEKYWIEMLTEWKEAPLGFHFRNQRCQKIAHNSKNLILGFLIKAQMGVVLASKAVRLLSVLPVSWLNHGRKLLKKLNTIPSSVTGPSNLEDFVLHLEGEDALVKLITKHERKDTKRWIQKGRKKSPPHLAALIRERVDAGRGFIWVGRFDRDELVSSLAPVEVQHCWALPVVTLASIAVGLSGVDQSYLMPLLSGVGEGLKFVGQIEKNLEAKGLMNQRKAADMVWSHLRLENCWFDVDLRRLFRKHRSSLKLVEELRSVGETCVQEYLNGKGGSDTANSLRWPPKVLAAHCMYRLTSTILQHCSINPQHWEVHLACCWLRASVSDLLGACLTNLPKAIYCECFCNATEVREESVRGAALLLGEAEEFMSKLKDVKAAGLYPEKTAYVNDWREMMRGSSVWTLDEEMCSMVGSCPSSNTMSTSLSSMSSADLNSFTASDESVRSVAALTQQQVPQDDIV</sequence>
<keyword evidence="2" id="KW-1133">Transmembrane helix</keyword>
<dbReference type="PANTHER" id="PTHR35307:SF3">
    <property type="entry name" value="DUF4220 DOMAIN-CONTAINING PROTEIN"/>
    <property type="match status" value="1"/>
</dbReference>
<feature type="region of interest" description="Disordered" evidence="1">
    <location>
        <begin position="1"/>
        <end position="30"/>
    </location>
</feature>
<feature type="transmembrane region" description="Helical" evidence="2">
    <location>
        <begin position="197"/>
        <end position="217"/>
    </location>
</feature>
<keyword evidence="2" id="KW-0472">Membrane</keyword>
<dbReference type="PANTHER" id="PTHR35307">
    <property type="entry name" value="PROTEIN, PUTATIVE-RELATED"/>
    <property type="match status" value="1"/>
</dbReference>
<feature type="transmembrane region" description="Helical" evidence="2">
    <location>
        <begin position="224"/>
        <end position="242"/>
    </location>
</feature>
<name>A0A843WJP7_COLES</name>
<evidence type="ECO:0000313" key="4">
    <source>
        <dbReference type="Proteomes" id="UP000652761"/>
    </source>
</evidence>
<keyword evidence="4" id="KW-1185">Reference proteome</keyword>
<evidence type="ECO:0000313" key="3">
    <source>
        <dbReference type="EMBL" id="MQM05771.1"/>
    </source>
</evidence>
<organism evidence="3 4">
    <name type="scientific">Colocasia esculenta</name>
    <name type="common">Wild taro</name>
    <name type="synonym">Arum esculentum</name>
    <dbReference type="NCBI Taxonomy" id="4460"/>
    <lineage>
        <taxon>Eukaryota</taxon>
        <taxon>Viridiplantae</taxon>
        <taxon>Streptophyta</taxon>
        <taxon>Embryophyta</taxon>
        <taxon>Tracheophyta</taxon>
        <taxon>Spermatophyta</taxon>
        <taxon>Magnoliopsida</taxon>
        <taxon>Liliopsida</taxon>
        <taxon>Araceae</taxon>
        <taxon>Aroideae</taxon>
        <taxon>Colocasieae</taxon>
        <taxon>Colocasia</taxon>
    </lineage>
</organism>
<dbReference type="OrthoDB" id="1915303at2759"/>
<proteinExistence type="predicted"/>
<dbReference type="Proteomes" id="UP000652761">
    <property type="component" value="Unassembled WGS sequence"/>
</dbReference>
<reference evidence="3" key="1">
    <citation type="submission" date="2017-07" db="EMBL/GenBank/DDBJ databases">
        <title>Taro Niue Genome Assembly and Annotation.</title>
        <authorList>
            <person name="Atibalentja N."/>
            <person name="Keating K."/>
            <person name="Fields C.J."/>
        </authorList>
    </citation>
    <scope>NUCLEOTIDE SEQUENCE</scope>
    <source>
        <strain evidence="3">Niue_2</strain>
        <tissue evidence="3">Leaf</tissue>
    </source>
</reference>